<sequence length="359" mass="40335">MKRGRNEHIIEKNNEDRLSALSDDVLHHILSFNNAKQAVQSCILSTRWKILWKTLPTLTLKLSSHSLTSYCSSETLERFTKFVIAILSQRDVAAPLHVLELDCDDSIDLKLLKMILTYAFMHNVQRLLIDVKCQIEKFPPSFFSCQTLRSLNLYVNRQRTLYPNSLNLPALTNLSLQSLIFCVNNDGRGDPFSTLKRLNSLIINDCLVSDNQSLSISSVTLANLSISGNMKFQLSTPSLCTFDYSGTPLQKLCGTMNNLSSVKHVTIYVPNNKLSKGENTPFILLNWLIELANIESLAVSLHTLKVLSLVPDLFNAEFSSLYNLKSLKVTYLPSSSIAKEVVDFLLQNAPLAKVTSYLD</sequence>
<proteinExistence type="predicted"/>
<evidence type="ECO:0000313" key="1">
    <source>
        <dbReference type="EMBL" id="CAJ2639022.1"/>
    </source>
</evidence>
<evidence type="ECO:0000313" key="2">
    <source>
        <dbReference type="Proteomes" id="UP001177021"/>
    </source>
</evidence>
<name>A0ACB0J3H2_TRIPR</name>
<gene>
    <name evidence="1" type="ORF">MILVUS5_LOCUS9117</name>
</gene>
<protein>
    <submittedName>
        <fullName evidence="1">Uncharacterized protein</fullName>
    </submittedName>
</protein>
<dbReference type="Proteomes" id="UP001177021">
    <property type="component" value="Unassembled WGS sequence"/>
</dbReference>
<reference evidence="1" key="1">
    <citation type="submission" date="2023-10" db="EMBL/GenBank/DDBJ databases">
        <authorList>
            <person name="Rodriguez Cubillos JULIANA M."/>
            <person name="De Vega J."/>
        </authorList>
    </citation>
    <scope>NUCLEOTIDE SEQUENCE</scope>
</reference>
<organism evidence="1 2">
    <name type="scientific">Trifolium pratense</name>
    <name type="common">Red clover</name>
    <dbReference type="NCBI Taxonomy" id="57577"/>
    <lineage>
        <taxon>Eukaryota</taxon>
        <taxon>Viridiplantae</taxon>
        <taxon>Streptophyta</taxon>
        <taxon>Embryophyta</taxon>
        <taxon>Tracheophyta</taxon>
        <taxon>Spermatophyta</taxon>
        <taxon>Magnoliopsida</taxon>
        <taxon>eudicotyledons</taxon>
        <taxon>Gunneridae</taxon>
        <taxon>Pentapetalae</taxon>
        <taxon>rosids</taxon>
        <taxon>fabids</taxon>
        <taxon>Fabales</taxon>
        <taxon>Fabaceae</taxon>
        <taxon>Papilionoideae</taxon>
        <taxon>50 kb inversion clade</taxon>
        <taxon>NPAAA clade</taxon>
        <taxon>Hologalegina</taxon>
        <taxon>IRL clade</taxon>
        <taxon>Trifolieae</taxon>
        <taxon>Trifolium</taxon>
    </lineage>
</organism>
<accession>A0ACB0J3H2</accession>
<comment type="caution">
    <text evidence="1">The sequence shown here is derived from an EMBL/GenBank/DDBJ whole genome shotgun (WGS) entry which is preliminary data.</text>
</comment>
<dbReference type="EMBL" id="CASHSV030000024">
    <property type="protein sequence ID" value="CAJ2639022.1"/>
    <property type="molecule type" value="Genomic_DNA"/>
</dbReference>
<keyword evidence="2" id="KW-1185">Reference proteome</keyword>